<sequence>MSLYELQREKLINTLKEANATSKHVITDDLTDSIVTSLIPKNEILTHCYTYNKIDSIERSTGQGSALYFLSANDYSIDCLLTDFKYCKRYEYAIIAFMSNSVKYTSNTNGDNGMNNSYKNPNEFVDESGLSPLQLKKLSTCKNLLEVASNGRFEMIDFLNFKTIDQRIFVSDSHYSIPCYFNYENLGYDLYNYQIVKAVNSMLTLCILTNEYPIIRYYNSKISKELAFKLQNSIDQYYAQNTNIEPNFNKTIFFITDRTMDLISPFYYYQTYKSLTFDLIPDLMTKNRGDYNYIYKYDVETGSGIENKTLVLNSTDDKFWNELKNKMFSDVVNIIKRYYNDLVEENKSYENVTDLRHAALTTDDFALKKQLIVGHFKLINKLTTIIGNSSKLSDMMVFESKICSNIIGSKELYEPVTEDLINILDPNNNNNGKEKDIDISDKMRMLILYAIYRGGIIESDIRKLCYFGIEDKSKADSIIEFFKNFKKFGINLIKPDPRSKNINSGKKISPYHSISNTDVYTERYTSGLINIISKIAFNRLPEYYSNNKSDRDHNNGSGNGTDNDTHIEFPYTKISPFDDATDTSISQSYSSNGNAVPRRRPKWTAKPSDNYDINRPKMFVFVAGGLTQSEITEFSRLEEKVNKNIFVGTDEIYSTNDLIGDIRLMDSPRDDLELPLDEFLRHRDVPQHVIDNAQKVKARQDQAVLRKKQHEQLPASGSNSTPPLSQNSSKVNSPSQSSSSHHHNSSSSNKTDKDETKTKSKKKFFSKIKKIL</sequence>
<organism evidence="1 2">
    <name type="scientific">Candida boidinii</name>
    <name type="common">Yeast</name>
    <dbReference type="NCBI Taxonomy" id="5477"/>
    <lineage>
        <taxon>Eukaryota</taxon>
        <taxon>Fungi</taxon>
        <taxon>Dikarya</taxon>
        <taxon>Ascomycota</taxon>
        <taxon>Saccharomycotina</taxon>
        <taxon>Pichiomycetes</taxon>
        <taxon>Pichiales</taxon>
        <taxon>Pichiaceae</taxon>
        <taxon>Ogataea</taxon>
        <taxon>Ogataea/Candida clade</taxon>
    </lineage>
</organism>
<keyword evidence="2" id="KW-1185">Reference proteome</keyword>
<dbReference type="Proteomes" id="UP001165101">
    <property type="component" value="Unassembled WGS sequence"/>
</dbReference>
<accession>A0ACB5TID1</accession>
<protein>
    <submittedName>
        <fullName evidence="1">Unnamed protein product</fullName>
    </submittedName>
</protein>
<comment type="caution">
    <text evidence="1">The sequence shown here is derived from an EMBL/GenBank/DDBJ whole genome shotgun (WGS) entry which is preliminary data.</text>
</comment>
<gene>
    <name evidence="1" type="ORF">Cboi01_000112000</name>
</gene>
<evidence type="ECO:0000313" key="1">
    <source>
        <dbReference type="EMBL" id="GME88851.1"/>
    </source>
</evidence>
<proteinExistence type="predicted"/>
<name>A0ACB5TID1_CANBO</name>
<evidence type="ECO:0000313" key="2">
    <source>
        <dbReference type="Proteomes" id="UP001165101"/>
    </source>
</evidence>
<reference evidence="1" key="1">
    <citation type="submission" date="2023-04" db="EMBL/GenBank/DDBJ databases">
        <title>Candida boidinii NBRC 1967.</title>
        <authorList>
            <person name="Ichikawa N."/>
            <person name="Sato H."/>
            <person name="Tonouchi N."/>
        </authorList>
    </citation>
    <scope>NUCLEOTIDE SEQUENCE</scope>
    <source>
        <strain evidence="1">NBRC 1967</strain>
    </source>
</reference>
<dbReference type="EMBL" id="BSXV01000377">
    <property type="protein sequence ID" value="GME88851.1"/>
    <property type="molecule type" value="Genomic_DNA"/>
</dbReference>